<dbReference type="CDD" id="cd01263">
    <property type="entry name" value="PH_anillin"/>
    <property type="match status" value="1"/>
</dbReference>
<feature type="compositionally biased region" description="Basic and acidic residues" evidence="1">
    <location>
        <begin position="401"/>
        <end position="414"/>
    </location>
</feature>
<accession>A0A9W9YNZ6</accession>
<feature type="compositionally biased region" description="Polar residues" evidence="1">
    <location>
        <begin position="147"/>
        <end position="161"/>
    </location>
</feature>
<organism evidence="3 4">
    <name type="scientific">Desmophyllum pertusum</name>
    <dbReference type="NCBI Taxonomy" id="174260"/>
    <lineage>
        <taxon>Eukaryota</taxon>
        <taxon>Metazoa</taxon>
        <taxon>Cnidaria</taxon>
        <taxon>Anthozoa</taxon>
        <taxon>Hexacorallia</taxon>
        <taxon>Scleractinia</taxon>
        <taxon>Caryophylliina</taxon>
        <taxon>Caryophylliidae</taxon>
        <taxon>Desmophyllum</taxon>
    </lineage>
</organism>
<dbReference type="InterPro" id="IPR037840">
    <property type="entry name" value="PH_Anillin"/>
</dbReference>
<dbReference type="InterPro" id="IPR011993">
    <property type="entry name" value="PH-like_dom_sf"/>
</dbReference>
<feature type="compositionally biased region" description="Polar residues" evidence="1">
    <location>
        <begin position="350"/>
        <end position="360"/>
    </location>
</feature>
<dbReference type="InterPro" id="IPR001849">
    <property type="entry name" value="PH_domain"/>
</dbReference>
<feature type="compositionally biased region" description="Basic and acidic residues" evidence="1">
    <location>
        <begin position="60"/>
        <end position="73"/>
    </location>
</feature>
<feature type="compositionally biased region" description="Basic and acidic residues" evidence="1">
    <location>
        <begin position="456"/>
        <end position="476"/>
    </location>
</feature>
<feature type="domain" description="PH" evidence="2">
    <location>
        <begin position="881"/>
        <end position="990"/>
    </location>
</feature>
<dbReference type="GO" id="GO:0031106">
    <property type="term" value="P:septin ring organization"/>
    <property type="evidence" value="ECO:0007669"/>
    <property type="project" value="TreeGrafter"/>
</dbReference>
<feature type="compositionally biased region" description="Polar residues" evidence="1">
    <location>
        <begin position="78"/>
        <end position="91"/>
    </location>
</feature>
<feature type="compositionally biased region" description="Basic and acidic residues" evidence="1">
    <location>
        <begin position="551"/>
        <end position="565"/>
    </location>
</feature>
<dbReference type="SMART" id="SM00233">
    <property type="entry name" value="PH"/>
    <property type="match status" value="1"/>
</dbReference>
<dbReference type="InterPro" id="IPR051364">
    <property type="entry name" value="Cytokinesis/Rho-signaling"/>
</dbReference>
<evidence type="ECO:0000256" key="1">
    <source>
        <dbReference type="SAM" id="MobiDB-lite"/>
    </source>
</evidence>
<feature type="region of interest" description="Disordered" evidence="1">
    <location>
        <begin position="551"/>
        <end position="588"/>
    </location>
</feature>
<dbReference type="OrthoDB" id="5915976at2759"/>
<reference evidence="3" key="1">
    <citation type="submission" date="2023-01" db="EMBL/GenBank/DDBJ databases">
        <title>Genome assembly of the deep-sea coral Lophelia pertusa.</title>
        <authorList>
            <person name="Herrera S."/>
            <person name="Cordes E."/>
        </authorList>
    </citation>
    <scope>NUCLEOTIDE SEQUENCE</scope>
    <source>
        <strain evidence="3">USNM1676648</strain>
        <tissue evidence="3">Polyp</tissue>
    </source>
</reference>
<name>A0A9W9YNZ6_9CNID</name>
<dbReference type="GO" id="GO:0000915">
    <property type="term" value="P:actomyosin contractile ring assembly"/>
    <property type="evidence" value="ECO:0007669"/>
    <property type="project" value="TreeGrafter"/>
</dbReference>
<sequence length="1023" mass="113337">MDPFTQKLLARTQARKNQLVKKREELEACRAKRNSPVHDRSRRPLSEDNSDSGSAEIDTDDIKRRRLGSEDSGKSAILKNSNDIDVNSPSVQARKERLMQMQQKDQENGVTPKKHWKALTQGSGINNSSASSAGSVTSRSAGFDSPSVASRSAAFETNAQNEQKDSTNEKKPCELQTTHTPGKLAEARSVFENGASEKSNISNKKEKLFPPAKPPRVVSTETNSEERLGEQQHAAKRKAPSPPKETKESSDSNTTSVIKRKAPEPPTSNQEDAKVNTDKSSNAVKISKVECQQKDTKARNTLSQGSSIDEEGDGSCTPVPAKRERKGSADSLDGIIKAGEDQPTPKPRTKAQNSNEANTKIQEENANKKCKEQEAKGKGSVKKAKKTALDNTVTIVATPVDENRSKTDNSKQRPQEQPCVIQACVVEEKVPVVAAKSESSENTITVKAVSCSGSEVKSKSRTRGEKAKVTSVDKTEKHPRKAKPAEQVSNDVIPAVAMEKKPQALQGKQENQLKKTTLHSSFDFGQFDQELEKEREESMFKLSYEEKCKQLEKERKREEKKRKDSSTSASSECDREEYGTYQSGYNTNSSEQYATKTVHKPKPAIPQRPRRIQDRIKTLLEEAAYQQNIVLQASQALNMCVANDITFKGSQEEIEAERVLLLAIEHRTACLDEVHKLKTEGVPDFNGGSATPACIATLSLSDVKITLRQDLMDVLRVGIRHDLGVFYFVCIIQHGPHEFFCSRVLSTNDATEGNFLVFPDKFTLKDIKPDFNVAIKVFCMNVKKTVINAPATPTKHKIFQSPKVVKGMFAGRRGSDSPSPAAQVPASPHTVFRTSSFSLVGVTHVNLPIIKSKRFSLDKVPEGCPLSSFIEVKAECSPLYSHRVNGFLTILEDIGGYGAWQRRWCVLEGAAMSYWRYPGDETTKPPLGCISLAECISEEVTRVARDLCARPNTMELKLKRSCGTEVKYLLAADTKTDRATWIDSLNEALRDGRAWTVDENKPLYPDLSRLHNQDVYMCSQDAE</sequence>
<dbReference type="AlphaFoldDB" id="A0A9W9YNZ6"/>
<dbReference type="PANTHER" id="PTHR21538:SF23">
    <property type="entry name" value="ANILLIN"/>
    <property type="match status" value="1"/>
</dbReference>
<dbReference type="GO" id="GO:0005826">
    <property type="term" value="C:actomyosin contractile ring"/>
    <property type="evidence" value="ECO:0007669"/>
    <property type="project" value="TreeGrafter"/>
</dbReference>
<feature type="compositionally biased region" description="Low complexity" evidence="1">
    <location>
        <begin position="122"/>
        <end position="142"/>
    </location>
</feature>
<dbReference type="Proteomes" id="UP001163046">
    <property type="component" value="Unassembled WGS sequence"/>
</dbReference>
<proteinExistence type="predicted"/>
<dbReference type="PANTHER" id="PTHR21538">
    <property type="entry name" value="ANILLIN/RHOTEKIN RTKN"/>
    <property type="match status" value="1"/>
</dbReference>
<feature type="compositionally biased region" description="Basic and acidic residues" evidence="1">
    <location>
        <begin position="287"/>
        <end position="298"/>
    </location>
</feature>
<dbReference type="GO" id="GO:0000281">
    <property type="term" value="P:mitotic cytokinesis"/>
    <property type="evidence" value="ECO:0007669"/>
    <property type="project" value="TreeGrafter"/>
</dbReference>
<dbReference type="InterPro" id="IPR012966">
    <property type="entry name" value="AHD"/>
</dbReference>
<evidence type="ECO:0000313" key="4">
    <source>
        <dbReference type="Proteomes" id="UP001163046"/>
    </source>
</evidence>
<feature type="compositionally biased region" description="Basic and acidic residues" evidence="1">
    <location>
        <begin position="162"/>
        <end position="173"/>
    </location>
</feature>
<dbReference type="EMBL" id="MU827309">
    <property type="protein sequence ID" value="KAJ7360462.1"/>
    <property type="molecule type" value="Genomic_DNA"/>
</dbReference>
<feature type="region of interest" description="Disordered" evidence="1">
    <location>
        <begin position="1"/>
        <end position="417"/>
    </location>
</feature>
<feature type="compositionally biased region" description="Basic and acidic residues" evidence="1">
    <location>
        <begin position="21"/>
        <end position="46"/>
    </location>
</feature>
<protein>
    <recommendedName>
        <fullName evidence="2">PH domain-containing protein</fullName>
    </recommendedName>
</protein>
<evidence type="ECO:0000259" key="2">
    <source>
        <dbReference type="PROSITE" id="PS50003"/>
    </source>
</evidence>
<feature type="region of interest" description="Disordered" evidence="1">
    <location>
        <begin position="451"/>
        <end position="521"/>
    </location>
</feature>
<dbReference type="Pfam" id="PF00169">
    <property type="entry name" value="PH"/>
    <property type="match status" value="1"/>
</dbReference>
<dbReference type="Pfam" id="PF08174">
    <property type="entry name" value="Anillin"/>
    <property type="match status" value="1"/>
</dbReference>
<comment type="caution">
    <text evidence="3">The sequence shown here is derived from an EMBL/GenBank/DDBJ whole genome shotgun (WGS) entry which is preliminary data.</text>
</comment>
<feature type="compositionally biased region" description="Polar residues" evidence="1">
    <location>
        <begin position="506"/>
        <end position="520"/>
    </location>
</feature>
<dbReference type="PROSITE" id="PS50003">
    <property type="entry name" value="PH_DOMAIN"/>
    <property type="match status" value="1"/>
</dbReference>
<dbReference type="SUPFAM" id="SSF50729">
    <property type="entry name" value="PH domain-like"/>
    <property type="match status" value="1"/>
</dbReference>
<keyword evidence="4" id="KW-1185">Reference proteome</keyword>
<gene>
    <name evidence="3" type="ORF">OS493_015563</name>
</gene>
<evidence type="ECO:0000313" key="3">
    <source>
        <dbReference type="EMBL" id="KAJ7360462.1"/>
    </source>
</evidence>
<feature type="compositionally biased region" description="Basic and acidic residues" evidence="1">
    <location>
        <begin position="361"/>
        <end position="377"/>
    </location>
</feature>
<dbReference type="Gene3D" id="2.30.29.30">
    <property type="entry name" value="Pleckstrin-homology domain (PH domain)/Phosphotyrosine-binding domain (PTB)"/>
    <property type="match status" value="1"/>
</dbReference>